<proteinExistence type="predicted"/>
<keyword evidence="4" id="KW-1185">Reference proteome</keyword>
<keyword evidence="2" id="KW-0812">Transmembrane</keyword>
<accession>A0A135SH47</accession>
<protein>
    <submittedName>
        <fullName evidence="3">Uncharacterized protein</fullName>
    </submittedName>
</protein>
<evidence type="ECO:0000256" key="2">
    <source>
        <dbReference type="SAM" id="Phobius"/>
    </source>
</evidence>
<comment type="caution">
    <text evidence="3">The sequence shown here is derived from an EMBL/GenBank/DDBJ whole genome shotgun (WGS) entry which is preliminary data.</text>
</comment>
<feature type="transmembrane region" description="Helical" evidence="2">
    <location>
        <begin position="447"/>
        <end position="471"/>
    </location>
</feature>
<dbReference type="OrthoDB" id="4582561at2759"/>
<feature type="transmembrane region" description="Helical" evidence="2">
    <location>
        <begin position="135"/>
        <end position="160"/>
    </location>
</feature>
<feature type="compositionally biased region" description="Polar residues" evidence="1">
    <location>
        <begin position="406"/>
        <end position="416"/>
    </location>
</feature>
<feature type="region of interest" description="Disordered" evidence="1">
    <location>
        <begin position="565"/>
        <end position="604"/>
    </location>
</feature>
<dbReference type="AlphaFoldDB" id="A0A135SH47"/>
<keyword evidence="2" id="KW-0472">Membrane</keyword>
<feature type="transmembrane region" description="Helical" evidence="2">
    <location>
        <begin position="491"/>
        <end position="514"/>
    </location>
</feature>
<feature type="region of interest" description="Disordered" evidence="1">
    <location>
        <begin position="350"/>
        <end position="439"/>
    </location>
</feature>
<feature type="transmembrane region" description="Helical" evidence="2">
    <location>
        <begin position="317"/>
        <end position="343"/>
    </location>
</feature>
<dbReference type="Proteomes" id="UP000070328">
    <property type="component" value="Unassembled WGS sequence"/>
</dbReference>
<evidence type="ECO:0000256" key="1">
    <source>
        <dbReference type="SAM" id="MobiDB-lite"/>
    </source>
</evidence>
<sequence length="604" mass="65770">MVYNITSVPWSPPQNVIWNVTLDCALFANLANTIMRTSDTPNYCNIDNHALHALIIHFLEVKYSGGFQNGTLQQIASWYLSGCSSIATPDTCDVEHCSSAVDFKNATIAELGKSAGMFCFGELRSSLGIQGNADIAGVGVMVTFFLEASLVVGFFIAHAAEYARKQNPRSTMVFSDPLNIYESLTGAFKAVLPTFFWSSVLLSLGIVTSSVVTAAAAAGDGQDNQLAQWRAGEDFTVYDSQLSALASLFSIQATLMASLMLEEPTRWRRVLAWTVLPMLWALLVGLISLTVLYTAQLPNDVQRLLQKTLKSDKLVRVFLQVSISATNFMMAVCGMTAFVVMYWDKTPVGQGKHVSTPEPGKDDALPDLKTGKNKPSLNQTDGEEKQLPIRPAGEGERSLPPKNDVGGSSPTQTASDGDQPKRSPMTAKKGSSSTGETGKEELQSARLLAAEIGVVQTILMGMMLATLGIFFHFREQTINSGVAGDPQLDWSFGQIVVLTTWVPVIIDIWWTLLVGMKKSFKRHMPIGFKAFAKENLEMLTKKIKGGKQRAVETVKKQISGLRIKDEAERQTSEAENQAPKIRACDGMQGTLEGGGVEEKSEQDV</sequence>
<evidence type="ECO:0000313" key="3">
    <source>
        <dbReference type="EMBL" id="KXH35234.1"/>
    </source>
</evidence>
<feature type="transmembrane region" description="Helical" evidence="2">
    <location>
        <begin position="195"/>
        <end position="218"/>
    </location>
</feature>
<evidence type="ECO:0000313" key="4">
    <source>
        <dbReference type="Proteomes" id="UP000070328"/>
    </source>
</evidence>
<feature type="compositionally biased region" description="Basic and acidic residues" evidence="1">
    <location>
        <begin position="359"/>
        <end position="370"/>
    </location>
</feature>
<feature type="compositionally biased region" description="Basic and acidic residues" evidence="1">
    <location>
        <begin position="382"/>
        <end position="399"/>
    </location>
</feature>
<dbReference type="EMBL" id="JFBX01000568">
    <property type="protein sequence ID" value="KXH35234.1"/>
    <property type="molecule type" value="Genomic_DNA"/>
</dbReference>
<feature type="transmembrane region" description="Helical" evidence="2">
    <location>
        <begin position="271"/>
        <end position="297"/>
    </location>
</feature>
<reference evidence="3 4" key="1">
    <citation type="submission" date="2014-02" db="EMBL/GenBank/DDBJ databases">
        <title>The genome sequence of Colletotrichum simmondsii CBS122122.</title>
        <authorList>
            <person name="Baroncelli R."/>
            <person name="Thon M.R."/>
        </authorList>
    </citation>
    <scope>NUCLEOTIDE SEQUENCE [LARGE SCALE GENOMIC DNA]</scope>
    <source>
        <strain evidence="3 4">CBS122122</strain>
    </source>
</reference>
<gene>
    <name evidence="3" type="ORF">CSIM01_11188</name>
</gene>
<organism evidence="3 4">
    <name type="scientific">Colletotrichum simmondsii</name>
    <dbReference type="NCBI Taxonomy" id="703756"/>
    <lineage>
        <taxon>Eukaryota</taxon>
        <taxon>Fungi</taxon>
        <taxon>Dikarya</taxon>
        <taxon>Ascomycota</taxon>
        <taxon>Pezizomycotina</taxon>
        <taxon>Sordariomycetes</taxon>
        <taxon>Hypocreomycetidae</taxon>
        <taxon>Glomerellales</taxon>
        <taxon>Glomerellaceae</taxon>
        <taxon>Colletotrichum</taxon>
        <taxon>Colletotrichum acutatum species complex</taxon>
    </lineage>
</organism>
<name>A0A135SH47_9PEZI</name>
<feature type="transmembrane region" description="Helical" evidence="2">
    <location>
        <begin position="238"/>
        <end position="259"/>
    </location>
</feature>
<keyword evidence="2" id="KW-1133">Transmembrane helix</keyword>